<organism evidence="2 3">
    <name type="scientific">Riccia sorocarpa</name>
    <dbReference type="NCBI Taxonomy" id="122646"/>
    <lineage>
        <taxon>Eukaryota</taxon>
        <taxon>Viridiplantae</taxon>
        <taxon>Streptophyta</taxon>
        <taxon>Embryophyta</taxon>
        <taxon>Marchantiophyta</taxon>
        <taxon>Marchantiopsida</taxon>
        <taxon>Marchantiidae</taxon>
        <taxon>Marchantiales</taxon>
        <taxon>Ricciaceae</taxon>
        <taxon>Riccia</taxon>
    </lineage>
</organism>
<keyword evidence="1" id="KW-0732">Signal</keyword>
<name>A0ABD3HAH2_9MARC</name>
<protein>
    <submittedName>
        <fullName evidence="2">Uncharacterized protein</fullName>
    </submittedName>
</protein>
<feature type="signal peptide" evidence="1">
    <location>
        <begin position="1"/>
        <end position="20"/>
    </location>
</feature>
<dbReference type="Proteomes" id="UP001633002">
    <property type="component" value="Unassembled WGS sequence"/>
</dbReference>
<proteinExistence type="predicted"/>
<accession>A0ABD3HAH2</accession>
<keyword evidence="3" id="KW-1185">Reference proteome</keyword>
<evidence type="ECO:0000313" key="2">
    <source>
        <dbReference type="EMBL" id="KAL3687494.1"/>
    </source>
</evidence>
<dbReference type="EMBL" id="JBJQOH010000004">
    <property type="protein sequence ID" value="KAL3687494.1"/>
    <property type="molecule type" value="Genomic_DNA"/>
</dbReference>
<feature type="chain" id="PRO_5044761676" evidence="1">
    <location>
        <begin position="21"/>
        <end position="119"/>
    </location>
</feature>
<comment type="caution">
    <text evidence="2">The sequence shown here is derived from an EMBL/GenBank/DDBJ whole genome shotgun (WGS) entry which is preliminary data.</text>
</comment>
<evidence type="ECO:0000256" key="1">
    <source>
        <dbReference type="SAM" id="SignalP"/>
    </source>
</evidence>
<dbReference type="AlphaFoldDB" id="A0ABD3HAH2"/>
<reference evidence="2 3" key="1">
    <citation type="submission" date="2024-09" db="EMBL/GenBank/DDBJ databases">
        <title>Chromosome-scale assembly of Riccia sorocarpa.</title>
        <authorList>
            <person name="Paukszto L."/>
        </authorList>
    </citation>
    <scope>NUCLEOTIDE SEQUENCE [LARGE SCALE GENOMIC DNA]</scope>
    <source>
        <strain evidence="2">LP-2024</strain>
        <tissue evidence="2">Aerial parts of the thallus</tissue>
    </source>
</reference>
<gene>
    <name evidence="2" type="ORF">R1sor_013803</name>
</gene>
<evidence type="ECO:0000313" key="3">
    <source>
        <dbReference type="Proteomes" id="UP001633002"/>
    </source>
</evidence>
<sequence>MKMLCALAMVLIEDVPEAFTQVVEYIEVDESHLIADYFRSQWMIKVHLRQWNCYLRILAGDPKTINNNEVHSRQFYGVYRSVAFFLDYKDRTQLPEGLEGAIKAQWSELGKTFVGYKEA</sequence>